<keyword evidence="2" id="KW-0472">Membrane</keyword>
<sequence length="392" mass="44581">MTFAYSSIMNEDTSPTTEKNAPPSPPGICLPELDDSHLAKAIWQSRILIAYAAREGRSLNREHVNTLVCAETLFRDGAMTTKGIVDFWLAYNELARELAPVSADSLEASLPPLKEAGKKGFRFWGRTPKSPADKMAFRYQFISVFALLLVLCTQIYWFIGSEISRELGETFLKYRDAKMELTRYRIEKKIPSTDDGRSSGDMTLARMERDEHYLNDLADTHYELLRGWNKPWQLLFGGGAFEGEISPYHALVFRGSQRQLEEKLARLDRERPPEETAKDAARRHQEREKIIRQMGGIEIEWQYDQALKRLYLNKLSAGFVLSALQGYFLPLLYGLLGAAVYILRQLSIAAREMTFARDTRFQFRLRLSLGALAGISIGFFVSPDDAGCIPKI</sequence>
<name>A0A450TJF5_9GAMM</name>
<dbReference type="EMBL" id="CAADFL010000433">
    <property type="protein sequence ID" value="VFK16625.1"/>
    <property type="molecule type" value="Genomic_DNA"/>
</dbReference>
<proteinExistence type="predicted"/>
<dbReference type="AlphaFoldDB" id="A0A450TJF5"/>
<evidence type="ECO:0000313" key="4">
    <source>
        <dbReference type="EMBL" id="VFJ67513.1"/>
    </source>
</evidence>
<feature type="region of interest" description="Disordered" evidence="1">
    <location>
        <begin position="1"/>
        <end position="27"/>
    </location>
</feature>
<reference evidence="4" key="1">
    <citation type="submission" date="2019-02" db="EMBL/GenBank/DDBJ databases">
        <authorList>
            <person name="Gruber-Vodicka R. H."/>
            <person name="Seah K. B. B."/>
        </authorList>
    </citation>
    <scope>NUCLEOTIDE SEQUENCE</scope>
    <source>
        <strain evidence="3">BECK_BZ163</strain>
        <strain evidence="5">BECK_BZ164</strain>
        <strain evidence="4">BECK_BZ165</strain>
    </source>
</reference>
<keyword evidence="2" id="KW-0812">Transmembrane</keyword>
<gene>
    <name evidence="3" type="ORF">BECKFM1743A_GA0114220_104491</name>
    <name evidence="5" type="ORF">BECKFM1743B_GA0114221_104331</name>
    <name evidence="4" type="ORF">BECKFM1743C_GA0114222_104581</name>
</gene>
<dbReference type="EMBL" id="CAADFA010000458">
    <property type="protein sequence ID" value="VFJ67513.1"/>
    <property type="molecule type" value="Genomic_DNA"/>
</dbReference>
<organism evidence="4">
    <name type="scientific">Candidatus Kentrum sp. FM</name>
    <dbReference type="NCBI Taxonomy" id="2126340"/>
    <lineage>
        <taxon>Bacteria</taxon>
        <taxon>Pseudomonadati</taxon>
        <taxon>Pseudomonadota</taxon>
        <taxon>Gammaproteobacteria</taxon>
        <taxon>Candidatus Kentrum</taxon>
    </lineage>
</organism>
<keyword evidence="2" id="KW-1133">Transmembrane helix</keyword>
<protein>
    <submittedName>
        <fullName evidence="4">Uncharacterized protein</fullName>
    </submittedName>
</protein>
<evidence type="ECO:0000313" key="5">
    <source>
        <dbReference type="EMBL" id="VFK16625.1"/>
    </source>
</evidence>
<dbReference type="EMBL" id="CAADEZ010000449">
    <property type="protein sequence ID" value="VFJ67503.1"/>
    <property type="molecule type" value="Genomic_DNA"/>
</dbReference>
<feature type="transmembrane region" description="Helical" evidence="2">
    <location>
        <begin position="319"/>
        <end position="343"/>
    </location>
</feature>
<feature type="compositionally biased region" description="Polar residues" evidence="1">
    <location>
        <begin position="1"/>
        <end position="19"/>
    </location>
</feature>
<evidence type="ECO:0000256" key="2">
    <source>
        <dbReference type="SAM" id="Phobius"/>
    </source>
</evidence>
<feature type="transmembrane region" description="Helical" evidence="2">
    <location>
        <begin position="363"/>
        <end position="381"/>
    </location>
</feature>
<evidence type="ECO:0000256" key="1">
    <source>
        <dbReference type="SAM" id="MobiDB-lite"/>
    </source>
</evidence>
<evidence type="ECO:0000313" key="3">
    <source>
        <dbReference type="EMBL" id="VFJ67503.1"/>
    </source>
</evidence>
<feature type="transmembrane region" description="Helical" evidence="2">
    <location>
        <begin position="139"/>
        <end position="159"/>
    </location>
</feature>
<accession>A0A450TJF5</accession>